<comment type="caution">
    <text evidence="2">The sequence shown here is derived from an EMBL/GenBank/DDBJ whole genome shotgun (WGS) entry which is preliminary data.</text>
</comment>
<evidence type="ECO:0008006" key="4">
    <source>
        <dbReference type="Google" id="ProtNLM"/>
    </source>
</evidence>
<dbReference type="InterPro" id="IPR032710">
    <property type="entry name" value="NTF2-like_dom_sf"/>
</dbReference>
<name>A0ABT6M1P7_9ACTN</name>
<sequence>MLSSGTSAQAAGALSPANPPLDRSHTTDGVVRRLVGLYAAKSRHDVEATTSHFHRPRLTYIDAAFNGYSPSWQPYHDYFAYVMPTWPASAVSYPTRIIGDSRSAVVMFTDTPGMFGNEMRVIAAMDFVDGKVTRQIDYSDGRHYGVAAAAAYRNPTPLPAQWGEQFVHSTPPRLLTRTLTALHDALTAAEADAVARLFTTEGIYEDRTLHLSVAGPLAIRRSLADVLRMLPCTQQTSVRHTVGSEQGGALERSNPGAQVDRDIIAVELDHQGSIQRLTTVCDGSFVSDADIRRMLATTIEP</sequence>
<protein>
    <recommendedName>
        <fullName evidence="4">SnoaL-like domain-containing protein</fullName>
    </recommendedName>
</protein>
<accession>A0ABT6M1P7</accession>
<dbReference type="EMBL" id="JARXVH010000027">
    <property type="protein sequence ID" value="MDH6221906.1"/>
    <property type="molecule type" value="Genomic_DNA"/>
</dbReference>
<reference evidence="2 3" key="1">
    <citation type="submission" date="2023-04" db="EMBL/GenBank/DDBJ databases">
        <title>Forest soil microbial communities from Buena Vista Peninsula, Colon Province, Panama.</title>
        <authorList>
            <person name="Bouskill N."/>
        </authorList>
    </citation>
    <scope>NUCLEOTIDE SEQUENCE [LARGE SCALE GENOMIC DNA]</scope>
    <source>
        <strain evidence="2 3">GGS1</strain>
    </source>
</reference>
<feature type="region of interest" description="Disordered" evidence="1">
    <location>
        <begin position="1"/>
        <end position="26"/>
    </location>
</feature>
<gene>
    <name evidence="2" type="ORF">M2283_009253</name>
</gene>
<dbReference type="SUPFAM" id="SSF54427">
    <property type="entry name" value="NTF2-like"/>
    <property type="match status" value="2"/>
</dbReference>
<dbReference type="RefSeq" id="WP_280882591.1">
    <property type="nucleotide sequence ID" value="NZ_JARXVH010000027.1"/>
</dbReference>
<evidence type="ECO:0000313" key="2">
    <source>
        <dbReference type="EMBL" id="MDH6221906.1"/>
    </source>
</evidence>
<keyword evidence="3" id="KW-1185">Reference proteome</keyword>
<evidence type="ECO:0000256" key="1">
    <source>
        <dbReference type="SAM" id="MobiDB-lite"/>
    </source>
</evidence>
<dbReference type="Gene3D" id="3.10.450.50">
    <property type="match status" value="2"/>
</dbReference>
<organism evidence="2 3">
    <name type="scientific">Streptomyces pseudovenezuelae</name>
    <dbReference type="NCBI Taxonomy" id="67350"/>
    <lineage>
        <taxon>Bacteria</taxon>
        <taxon>Bacillati</taxon>
        <taxon>Actinomycetota</taxon>
        <taxon>Actinomycetes</taxon>
        <taxon>Kitasatosporales</taxon>
        <taxon>Streptomycetaceae</taxon>
        <taxon>Streptomyces</taxon>
        <taxon>Streptomyces aurantiacus group</taxon>
    </lineage>
</organism>
<dbReference type="Proteomes" id="UP001160499">
    <property type="component" value="Unassembled WGS sequence"/>
</dbReference>
<proteinExistence type="predicted"/>
<evidence type="ECO:0000313" key="3">
    <source>
        <dbReference type="Proteomes" id="UP001160499"/>
    </source>
</evidence>